<proteinExistence type="predicted"/>
<comment type="caution">
    <text evidence="1">The sequence shown here is derived from an EMBL/GenBank/DDBJ whole genome shotgun (WGS) entry which is preliminary data.</text>
</comment>
<protein>
    <recommendedName>
        <fullName evidence="3">Tc1-like transposase DDE domain-containing protein</fullName>
    </recommendedName>
</protein>
<dbReference type="AlphaFoldDB" id="A0A4Y2RYV9"/>
<evidence type="ECO:0008006" key="3">
    <source>
        <dbReference type="Google" id="ProtNLM"/>
    </source>
</evidence>
<gene>
    <name evidence="1" type="ORF">AVEN_248147_1</name>
</gene>
<dbReference type="OrthoDB" id="6435261at2759"/>
<dbReference type="Proteomes" id="UP000499080">
    <property type="component" value="Unassembled WGS sequence"/>
</dbReference>
<keyword evidence="2" id="KW-1185">Reference proteome</keyword>
<dbReference type="InterPro" id="IPR036397">
    <property type="entry name" value="RNaseH_sf"/>
</dbReference>
<evidence type="ECO:0000313" key="1">
    <source>
        <dbReference type="EMBL" id="GBN81094.1"/>
    </source>
</evidence>
<sequence>MDFMYYANEDETSYLFTRDYYYKKDVPAGLYVKTKDYGKIWETGCVTSPPRVRRPRNVGRKLQPEDVLSYALVHSQSSKKMISEICGLKKSRVWTILNESGAHPYRSIPVQGLLPRHAERRYTWFNFVMNNLVDHPKFLAGIIWTEEACFSHNGMFNRRNVHTSLPENTRYAVEIPHQVRWSINVWCGIFNDRLNGLVFYEGNLTGQRYLELLHDVITDFVETLPLQQLRNVCFQHDGAPPHKVSNVKQYLMKTLQNQVIVYGGFVYWSLRSPDLTPLDFFLWGHKKGQVYATPPSTL</sequence>
<dbReference type="GO" id="GO:0003676">
    <property type="term" value="F:nucleic acid binding"/>
    <property type="evidence" value="ECO:0007669"/>
    <property type="project" value="InterPro"/>
</dbReference>
<accession>A0A4Y2RYV9</accession>
<dbReference type="EMBL" id="BGPR01019147">
    <property type="protein sequence ID" value="GBN81094.1"/>
    <property type="molecule type" value="Genomic_DNA"/>
</dbReference>
<dbReference type="Gene3D" id="3.30.420.10">
    <property type="entry name" value="Ribonuclease H-like superfamily/Ribonuclease H"/>
    <property type="match status" value="1"/>
</dbReference>
<evidence type="ECO:0000313" key="2">
    <source>
        <dbReference type="Proteomes" id="UP000499080"/>
    </source>
</evidence>
<reference evidence="1 2" key="1">
    <citation type="journal article" date="2019" name="Sci. Rep.">
        <title>Orb-weaving spider Araneus ventricosus genome elucidates the spidroin gene catalogue.</title>
        <authorList>
            <person name="Kono N."/>
            <person name="Nakamura H."/>
            <person name="Ohtoshi R."/>
            <person name="Moran D.A.P."/>
            <person name="Shinohara A."/>
            <person name="Yoshida Y."/>
            <person name="Fujiwara M."/>
            <person name="Mori M."/>
            <person name="Tomita M."/>
            <person name="Arakawa K."/>
        </authorList>
    </citation>
    <scope>NUCLEOTIDE SEQUENCE [LARGE SCALE GENOMIC DNA]</scope>
</reference>
<dbReference type="PANTHER" id="PTHR47326:SF1">
    <property type="entry name" value="HTH PSQ-TYPE DOMAIN-CONTAINING PROTEIN"/>
    <property type="match status" value="1"/>
</dbReference>
<organism evidence="1 2">
    <name type="scientific">Araneus ventricosus</name>
    <name type="common">Orbweaver spider</name>
    <name type="synonym">Epeira ventricosa</name>
    <dbReference type="NCBI Taxonomy" id="182803"/>
    <lineage>
        <taxon>Eukaryota</taxon>
        <taxon>Metazoa</taxon>
        <taxon>Ecdysozoa</taxon>
        <taxon>Arthropoda</taxon>
        <taxon>Chelicerata</taxon>
        <taxon>Arachnida</taxon>
        <taxon>Araneae</taxon>
        <taxon>Araneomorphae</taxon>
        <taxon>Entelegynae</taxon>
        <taxon>Araneoidea</taxon>
        <taxon>Araneidae</taxon>
        <taxon>Araneus</taxon>
    </lineage>
</organism>
<name>A0A4Y2RYV9_ARAVE</name>
<dbReference type="PANTHER" id="PTHR47326">
    <property type="entry name" value="TRANSPOSABLE ELEMENT TC3 TRANSPOSASE-LIKE PROTEIN"/>
    <property type="match status" value="1"/>
</dbReference>